<organism evidence="3 4">
    <name type="scientific">Caballeronia jiangsuensis</name>
    <dbReference type="NCBI Taxonomy" id="1458357"/>
    <lineage>
        <taxon>Bacteria</taxon>
        <taxon>Pseudomonadati</taxon>
        <taxon>Pseudomonadota</taxon>
        <taxon>Betaproteobacteria</taxon>
        <taxon>Burkholderiales</taxon>
        <taxon>Burkholderiaceae</taxon>
        <taxon>Caballeronia</taxon>
    </lineage>
</organism>
<proteinExistence type="predicted"/>
<dbReference type="InterPro" id="IPR050772">
    <property type="entry name" value="Hydratase-Decarb/MhpD_sf"/>
</dbReference>
<dbReference type="GO" id="GO:0008684">
    <property type="term" value="F:2-oxopent-4-enoate hydratase activity"/>
    <property type="evidence" value="ECO:0007669"/>
    <property type="project" value="UniProtKB-EC"/>
</dbReference>
<dbReference type="SUPFAM" id="SSF56529">
    <property type="entry name" value="FAH"/>
    <property type="match status" value="1"/>
</dbReference>
<evidence type="ECO:0000259" key="2">
    <source>
        <dbReference type="Pfam" id="PF01557"/>
    </source>
</evidence>
<feature type="domain" description="Fumarylacetoacetase-like C-terminal" evidence="2">
    <location>
        <begin position="83"/>
        <end position="278"/>
    </location>
</feature>
<dbReference type="InterPro" id="IPR036663">
    <property type="entry name" value="Fumarylacetoacetase_C_sf"/>
</dbReference>
<keyword evidence="4" id="KW-1185">Reference proteome</keyword>
<evidence type="ECO:0000313" key="4">
    <source>
        <dbReference type="Proteomes" id="UP001629462"/>
    </source>
</evidence>
<name>A0ABW9CBD8_9BURK</name>
<evidence type="ECO:0000313" key="3">
    <source>
        <dbReference type="EMBL" id="MFM0515911.1"/>
    </source>
</evidence>
<dbReference type="Gene3D" id="3.90.850.10">
    <property type="entry name" value="Fumarylacetoacetase-like, C-terminal domain"/>
    <property type="match status" value="1"/>
</dbReference>
<dbReference type="PANTHER" id="PTHR30143:SF0">
    <property type="entry name" value="2-KETO-4-PENTENOATE HYDRATASE"/>
    <property type="match status" value="1"/>
</dbReference>
<dbReference type="Pfam" id="PF01557">
    <property type="entry name" value="FAA_hydrolase"/>
    <property type="match status" value="1"/>
</dbReference>
<reference evidence="3 4" key="1">
    <citation type="journal article" date="2024" name="Chem. Sci.">
        <title>Discovery of megapolipeptins by genome mining of a Burkholderiales bacteria collection.</title>
        <authorList>
            <person name="Paulo B.S."/>
            <person name="Recchia M.J.J."/>
            <person name="Lee S."/>
            <person name="Fergusson C.H."/>
            <person name="Romanowski S.B."/>
            <person name="Hernandez A."/>
            <person name="Krull N."/>
            <person name="Liu D.Y."/>
            <person name="Cavanagh H."/>
            <person name="Bos A."/>
            <person name="Gray C.A."/>
            <person name="Murphy B.T."/>
            <person name="Linington R.G."/>
            <person name="Eustaquio A.S."/>
        </authorList>
    </citation>
    <scope>NUCLEOTIDE SEQUENCE [LARGE SCALE GENOMIC DNA]</scope>
    <source>
        <strain evidence="3 4">RL17-374-BIF-D</strain>
    </source>
</reference>
<dbReference type="EC" id="4.2.1.80" evidence="3"/>
<dbReference type="EMBL" id="JAQQDB010000001">
    <property type="protein sequence ID" value="MFM0515911.1"/>
    <property type="molecule type" value="Genomic_DNA"/>
</dbReference>
<dbReference type="PANTHER" id="PTHR30143">
    <property type="entry name" value="ACID HYDRATASE"/>
    <property type="match status" value="1"/>
</dbReference>
<dbReference type="Proteomes" id="UP001629462">
    <property type="component" value="Unassembled WGS sequence"/>
</dbReference>
<dbReference type="RefSeq" id="WP_250486866.1">
    <property type="nucleotide sequence ID" value="NZ_JAQQDB010000001.1"/>
</dbReference>
<protein>
    <submittedName>
        <fullName evidence="3">2-keto-4-pentenoate hydratase</fullName>
        <ecNumber evidence="3">4.2.1.80</ecNumber>
    </submittedName>
</protein>
<dbReference type="InterPro" id="IPR011234">
    <property type="entry name" value="Fumarylacetoacetase-like_C"/>
</dbReference>
<dbReference type="NCBIfam" id="NF008461">
    <property type="entry name" value="PRK11342.1"/>
    <property type="match status" value="1"/>
</dbReference>
<sequence length="279" mass="29564">MSDATLEQPVAGAADVEALAAELRRCFETGETIAPLRDRVANNDVDTAYAIQNANTRFYESQGRRLVGRKIGLTSKVVQAQLGVDQPDFGMLFADMAAGEGEPIEVSRLHQPKVEAEIALILDEDLNLESPTVADLIRATQYVVPALEIVGSRVSKWDIRIFDTVADNASSGMYVLGGPARRIESLDLRGLQMTMTRERADDGSSTGPNIVSTGSGAACLGHPLNAAVWLAGEVARRGRPLKAGDVVLTGALGPMVPVTAGDTFVAQMSGLGQVTAKFV</sequence>
<gene>
    <name evidence="3" type="primary">mhpD</name>
    <name evidence="3" type="ORF">PQR08_00660</name>
</gene>
<comment type="caution">
    <text evidence="3">The sequence shown here is derived from an EMBL/GenBank/DDBJ whole genome shotgun (WGS) entry which is preliminary data.</text>
</comment>
<keyword evidence="1 3" id="KW-0456">Lyase</keyword>
<evidence type="ECO:0000256" key="1">
    <source>
        <dbReference type="ARBA" id="ARBA00023239"/>
    </source>
</evidence>
<accession>A0ABW9CBD8</accession>